<dbReference type="Proteomes" id="UP001139516">
    <property type="component" value="Unassembled WGS sequence"/>
</dbReference>
<dbReference type="RefSeq" id="WP_248669839.1">
    <property type="nucleotide sequence ID" value="NZ_JALPRX010000146.1"/>
</dbReference>
<evidence type="ECO:0000313" key="5">
    <source>
        <dbReference type="Proteomes" id="UP001139516"/>
    </source>
</evidence>
<evidence type="ECO:0000256" key="1">
    <source>
        <dbReference type="SAM" id="MobiDB-lite"/>
    </source>
</evidence>
<proteinExistence type="predicted"/>
<accession>A0A9X1YCT8</accession>
<evidence type="ECO:0000259" key="2">
    <source>
        <dbReference type="Pfam" id="PF00753"/>
    </source>
</evidence>
<gene>
    <name evidence="4" type="ORF">M0638_25885</name>
</gene>
<feature type="domain" description="Metallo-beta-lactamase" evidence="2">
    <location>
        <begin position="40"/>
        <end position="130"/>
    </location>
</feature>
<dbReference type="Pfam" id="PF12706">
    <property type="entry name" value="Lactamase_B_2"/>
    <property type="match status" value="1"/>
</dbReference>
<comment type="caution">
    <text evidence="4">The sequence shown here is derived from an EMBL/GenBank/DDBJ whole genome shotgun (WGS) entry which is preliminary data.</text>
</comment>
<feature type="compositionally biased region" description="Pro residues" evidence="1">
    <location>
        <begin position="362"/>
        <end position="388"/>
    </location>
</feature>
<feature type="domain" description="Metallo-beta-lactamase" evidence="3">
    <location>
        <begin position="265"/>
        <end position="338"/>
    </location>
</feature>
<dbReference type="NCBIfam" id="NF002558">
    <property type="entry name" value="PRK02126.1"/>
    <property type="match status" value="1"/>
</dbReference>
<organism evidence="4 5">
    <name type="scientific">Roseomonas acroporae</name>
    <dbReference type="NCBI Taxonomy" id="2937791"/>
    <lineage>
        <taxon>Bacteria</taxon>
        <taxon>Pseudomonadati</taxon>
        <taxon>Pseudomonadota</taxon>
        <taxon>Alphaproteobacteria</taxon>
        <taxon>Acetobacterales</taxon>
        <taxon>Roseomonadaceae</taxon>
        <taxon>Roseomonas</taxon>
    </lineage>
</organism>
<dbReference type="EMBL" id="JALPRX010000146">
    <property type="protein sequence ID" value="MCK8787791.1"/>
    <property type="molecule type" value="Genomic_DNA"/>
</dbReference>
<dbReference type="InterPro" id="IPR036866">
    <property type="entry name" value="RibonucZ/Hydroxyglut_hydro"/>
</dbReference>
<evidence type="ECO:0000259" key="3">
    <source>
        <dbReference type="Pfam" id="PF12706"/>
    </source>
</evidence>
<keyword evidence="5" id="KW-1185">Reference proteome</keyword>
<dbReference type="SUPFAM" id="SSF56281">
    <property type="entry name" value="Metallo-hydrolase/oxidoreductase"/>
    <property type="match status" value="1"/>
</dbReference>
<dbReference type="GO" id="GO:0042781">
    <property type="term" value="F:3'-tRNA processing endoribonuclease activity"/>
    <property type="evidence" value="ECO:0007669"/>
    <property type="project" value="TreeGrafter"/>
</dbReference>
<dbReference type="Pfam" id="PF00753">
    <property type="entry name" value="Lactamase_B"/>
    <property type="match status" value="1"/>
</dbReference>
<evidence type="ECO:0000313" key="4">
    <source>
        <dbReference type="EMBL" id="MCK8787791.1"/>
    </source>
</evidence>
<name>A0A9X1YCT8_9PROT</name>
<dbReference type="Gene3D" id="3.60.15.10">
    <property type="entry name" value="Ribonuclease Z/Hydroxyacylglutathione hydrolase-like"/>
    <property type="match status" value="1"/>
</dbReference>
<sequence>MPATLHARLVNGRTGDPTLFVDLPFQRRALLFDLGDLHALSARELLRVEAVLVTHTHVDHFIGFDTLLRHLIGRERHVRLVGPAGFATRVYHRLHGYEWDLAARYAAELTFDVTEVAARGEEVVALPRTRYRFRGGFLPEALPPAEDEVGAGDRVVLRLGELAVAAVPLVHHGAPCLGYAVTEAARVNVWRNRLEARGLPVGPWLAGLKRAVLAGLPDTHPVPFDVRPRGAAGGAAGAPALPGALPPTLPPTLPLGELRDLVTVTPGQKLGYVTDVADTPANRVAIEALVRGADTLFIEAAFAAEDAPLAAARGHLTTRAAGEIAHAAGALRVEPFHFSPRYAGEEARLLAEVAAAFGGPPGDGPPGDGPPGDGPPGDGPPGDGPPGSGPTGERGPP</sequence>
<dbReference type="InterPro" id="IPR001279">
    <property type="entry name" value="Metallo-B-lactamas"/>
</dbReference>
<dbReference type="PANTHER" id="PTHR46018">
    <property type="entry name" value="ZINC PHOSPHODIESTERASE ELAC PROTEIN 1"/>
    <property type="match status" value="1"/>
</dbReference>
<reference evidence="4" key="1">
    <citation type="submission" date="2022-04" db="EMBL/GenBank/DDBJ databases">
        <title>Roseomonas acroporae sp. nov., isolated from coral Acropora digitifera.</title>
        <authorList>
            <person name="Sun H."/>
        </authorList>
    </citation>
    <scope>NUCLEOTIDE SEQUENCE</scope>
    <source>
        <strain evidence="4">NAR14</strain>
    </source>
</reference>
<dbReference type="AlphaFoldDB" id="A0A9X1YCT8"/>
<dbReference type="PANTHER" id="PTHR46018:SF7">
    <property type="entry name" value="RIBONUCLEASE Z"/>
    <property type="match status" value="1"/>
</dbReference>
<feature type="region of interest" description="Disordered" evidence="1">
    <location>
        <begin position="355"/>
        <end position="397"/>
    </location>
</feature>
<protein>
    <submittedName>
        <fullName evidence="4">MBL fold metallo-hydrolase</fullName>
    </submittedName>
</protein>